<dbReference type="InterPro" id="IPR001368">
    <property type="entry name" value="TNFR/NGFR_Cys_rich_reg"/>
</dbReference>
<dbReference type="SUPFAM" id="SSF57586">
    <property type="entry name" value="TNF receptor-like"/>
    <property type="match status" value="1"/>
</dbReference>
<dbReference type="Gene3D" id="2.10.50.10">
    <property type="entry name" value="Tumor Necrosis Factor Receptor, subunit A, domain 2"/>
    <property type="match status" value="2"/>
</dbReference>
<sequence length="225" mass="25110">MHLLILLVSVVLLVSVKATCPNGQFRLNGKCCKNCSPGWLWTHPCKHEGGPILCYYDCAKSPNNYHDLRAPFSCSLCNVCDPAKHVEVSVECGKTNNRECVPKPGFVCTRWDLQRDSCIEAGCPENTYYNPKEDRCCSLCRPGSRQKNECHKSRGLFVDTVCVACGKQTYSTEWTRNSNCDPCGKCSDHETLMEECKSTHNVRCQCKEGYTSSGDGDGDRCVKKV</sequence>
<proteinExistence type="predicted"/>
<protein>
    <submittedName>
        <fullName evidence="2">Protein ORF136B</fullName>
    </submittedName>
</protein>
<evidence type="ECO:0000259" key="1">
    <source>
        <dbReference type="PROSITE" id="PS50050"/>
    </source>
</evidence>
<keyword evidence="3" id="KW-1185">Reference proteome</keyword>
<evidence type="ECO:0000313" key="3">
    <source>
        <dbReference type="Proteomes" id="UP000118426"/>
    </source>
</evidence>
<reference evidence="2 3" key="1">
    <citation type="journal article" date="2013" name="J. Virol.">
        <title>Comparative genomics of carp herpesviruses.</title>
        <authorList>
            <person name="Davison A.J."/>
            <person name="Kurobe T."/>
            <person name="Gatherer D."/>
            <person name="Cunningham C."/>
            <person name="Korf I."/>
            <person name="Fukuda H."/>
            <person name="Hedrick R.P."/>
            <person name="Waltzek T.B."/>
        </authorList>
    </citation>
    <scope>NUCLEOTIDE SEQUENCE [LARGE SCALE GENOMIC DNA]</scope>
    <source>
        <strain evidence="2">NG-J1</strain>
    </source>
</reference>
<dbReference type="PANTHER" id="PTHR46875">
    <property type="entry name" value="TUMOR NECROSIS FACTOR RECEPTOR SUPERFAMILY MEMBER 5"/>
    <property type="match status" value="1"/>
</dbReference>
<evidence type="ECO:0000313" key="2">
    <source>
        <dbReference type="EMBL" id="AFJ20427.1"/>
    </source>
</evidence>
<dbReference type="GO" id="GO:0035631">
    <property type="term" value="C:CD40 receptor complex"/>
    <property type="evidence" value="ECO:0007669"/>
    <property type="project" value="TreeGrafter"/>
</dbReference>
<name>K7PCA0_9VIRU</name>
<accession>K7PCA0</accession>
<dbReference type="PROSITE" id="PS00652">
    <property type="entry name" value="TNFR_NGFR_1"/>
    <property type="match status" value="3"/>
</dbReference>
<organism evidence="2 3">
    <name type="scientific">Cyprinid herpesvirus 1</name>
    <dbReference type="NCBI Taxonomy" id="317858"/>
    <lineage>
        <taxon>Viruses</taxon>
        <taxon>Duplodnaviria</taxon>
        <taxon>Heunggongvirae</taxon>
        <taxon>Peploviricota</taxon>
        <taxon>Herviviricetes</taxon>
        <taxon>Herpesvirales</taxon>
        <taxon>Alloherpesviridae</taxon>
        <taxon>Cyvirus</taxon>
        <taxon>Cyvirus cyprinidallo1</taxon>
    </lineage>
</organism>
<feature type="domain" description="TNFR-Cys" evidence="1">
    <location>
        <begin position="122"/>
        <end position="162"/>
    </location>
</feature>
<gene>
    <name evidence="2" type="ORF">CyHV1_ORF136B</name>
</gene>
<dbReference type="InterPro" id="IPR052135">
    <property type="entry name" value="TNFRSF5"/>
</dbReference>
<dbReference type="PROSITE" id="PS50050">
    <property type="entry name" value="TNFR_NGFR_2"/>
    <property type="match status" value="2"/>
</dbReference>
<dbReference type="PANTHER" id="PTHR46875:SF1">
    <property type="entry name" value="TUMOR NECROSIS FACTOR RECEPTOR SUPERFAMILY MEMBER 5"/>
    <property type="match status" value="1"/>
</dbReference>
<dbReference type="EMBL" id="JQ815363">
    <property type="protein sequence ID" value="AFJ20427.1"/>
    <property type="molecule type" value="Genomic_DNA"/>
</dbReference>
<dbReference type="SMART" id="SM00208">
    <property type="entry name" value="TNFR"/>
    <property type="match status" value="4"/>
</dbReference>
<dbReference type="Proteomes" id="UP000118426">
    <property type="component" value="Segment"/>
</dbReference>
<dbReference type="OrthoDB" id="11333at10239"/>
<feature type="domain" description="TNFR-Cys" evidence="1">
    <location>
        <begin position="164"/>
        <end position="204"/>
    </location>
</feature>
<dbReference type="KEGG" id="vg:14011281"/>
<dbReference type="RefSeq" id="YP_007003793.1">
    <property type="nucleotide sequence ID" value="NC_019491.1"/>
</dbReference>
<dbReference type="GeneID" id="14011281"/>
<dbReference type="Pfam" id="PF00020">
    <property type="entry name" value="TNFR_c6"/>
    <property type="match status" value="1"/>
</dbReference>
<dbReference type="GO" id="GO:0002768">
    <property type="term" value="P:immune response-regulating cell surface receptor signaling pathway"/>
    <property type="evidence" value="ECO:0007669"/>
    <property type="project" value="TreeGrafter"/>
</dbReference>